<protein>
    <submittedName>
        <fullName evidence="1">Uncharacterized protein</fullName>
    </submittedName>
</protein>
<reference evidence="1" key="2">
    <citation type="submission" date="2021-02" db="EMBL/GenBank/DDBJ databases">
        <authorList>
            <person name="Kimball J.A."/>
            <person name="Haas M.W."/>
            <person name="Macchietto M."/>
            <person name="Kono T."/>
            <person name="Duquette J."/>
            <person name="Shao M."/>
        </authorList>
    </citation>
    <scope>NUCLEOTIDE SEQUENCE</scope>
    <source>
        <tissue evidence="1">Fresh leaf tissue</tissue>
    </source>
</reference>
<sequence>MEGFQANLQRGTEDSGEAWARTRLLEVWSPEVRVRPETVYAPDREPGILSPLASNLEARGKTSGARRLSEGDPEDGCIESPKGACRAYQGEASSAEIGAHHL</sequence>
<name>A0A8J5SYR3_ZIZPA</name>
<gene>
    <name evidence="1" type="ORF">GUJ93_ZPchr0006g42661</name>
</gene>
<keyword evidence="2" id="KW-1185">Reference proteome</keyword>
<organism evidence="1 2">
    <name type="scientific">Zizania palustris</name>
    <name type="common">Northern wild rice</name>
    <dbReference type="NCBI Taxonomy" id="103762"/>
    <lineage>
        <taxon>Eukaryota</taxon>
        <taxon>Viridiplantae</taxon>
        <taxon>Streptophyta</taxon>
        <taxon>Embryophyta</taxon>
        <taxon>Tracheophyta</taxon>
        <taxon>Spermatophyta</taxon>
        <taxon>Magnoliopsida</taxon>
        <taxon>Liliopsida</taxon>
        <taxon>Poales</taxon>
        <taxon>Poaceae</taxon>
        <taxon>BOP clade</taxon>
        <taxon>Oryzoideae</taxon>
        <taxon>Oryzeae</taxon>
        <taxon>Zizaniinae</taxon>
        <taxon>Zizania</taxon>
    </lineage>
</organism>
<evidence type="ECO:0000313" key="1">
    <source>
        <dbReference type="EMBL" id="KAG8077112.1"/>
    </source>
</evidence>
<reference evidence="1" key="1">
    <citation type="journal article" date="2021" name="bioRxiv">
        <title>Whole Genome Assembly and Annotation of Northern Wild Rice, Zizania palustris L., Supports a Whole Genome Duplication in the Zizania Genus.</title>
        <authorList>
            <person name="Haas M."/>
            <person name="Kono T."/>
            <person name="Macchietto M."/>
            <person name="Millas R."/>
            <person name="McGilp L."/>
            <person name="Shao M."/>
            <person name="Duquette J."/>
            <person name="Hirsch C.N."/>
            <person name="Kimball J."/>
        </authorList>
    </citation>
    <scope>NUCLEOTIDE SEQUENCE</scope>
    <source>
        <tissue evidence="1">Fresh leaf tissue</tissue>
    </source>
</reference>
<dbReference type="Proteomes" id="UP000729402">
    <property type="component" value="Unassembled WGS sequence"/>
</dbReference>
<evidence type="ECO:0000313" key="2">
    <source>
        <dbReference type="Proteomes" id="UP000729402"/>
    </source>
</evidence>
<comment type="caution">
    <text evidence="1">The sequence shown here is derived from an EMBL/GenBank/DDBJ whole genome shotgun (WGS) entry which is preliminary data.</text>
</comment>
<dbReference type="EMBL" id="JAAALK010000283">
    <property type="protein sequence ID" value="KAG8077112.1"/>
    <property type="molecule type" value="Genomic_DNA"/>
</dbReference>
<proteinExistence type="predicted"/>
<accession>A0A8J5SYR3</accession>
<dbReference type="AlphaFoldDB" id="A0A8J5SYR3"/>